<sequence>MNKQNQTCIVCGSKKFTQGRLDGYAKVRPINKTFSLGSNLILTFCKDCGEVSSIKVEKPSKF</sequence>
<accession>A0ABS5NMH1</accession>
<evidence type="ECO:0008006" key="3">
    <source>
        <dbReference type="Google" id="ProtNLM"/>
    </source>
</evidence>
<organism evidence="1 2">
    <name type="scientific">Cytobacillus citreus</name>
    <dbReference type="NCBI Taxonomy" id="2833586"/>
    <lineage>
        <taxon>Bacteria</taxon>
        <taxon>Bacillati</taxon>
        <taxon>Bacillota</taxon>
        <taxon>Bacilli</taxon>
        <taxon>Bacillales</taxon>
        <taxon>Bacillaceae</taxon>
        <taxon>Cytobacillus</taxon>
    </lineage>
</organism>
<name>A0ABS5NMH1_9BACI</name>
<reference evidence="1 2" key="1">
    <citation type="submission" date="2021-05" db="EMBL/GenBank/DDBJ databases">
        <title>Novel Bacillus species.</title>
        <authorList>
            <person name="Liu G."/>
        </authorList>
    </citation>
    <scope>NUCLEOTIDE SEQUENCE [LARGE SCALE GENOMIC DNA]</scope>
    <source>
        <strain evidence="1 2">FJAT-49705</strain>
    </source>
</reference>
<dbReference type="RefSeq" id="WP_213100479.1">
    <property type="nucleotide sequence ID" value="NZ_JAGYPM010000001.1"/>
</dbReference>
<evidence type="ECO:0000313" key="2">
    <source>
        <dbReference type="Proteomes" id="UP000681027"/>
    </source>
</evidence>
<proteinExistence type="predicted"/>
<keyword evidence="2" id="KW-1185">Reference proteome</keyword>
<protein>
    <recommendedName>
        <fullName evidence="3">Transcription initiation factor TFIIIB</fullName>
    </recommendedName>
</protein>
<evidence type="ECO:0000313" key="1">
    <source>
        <dbReference type="EMBL" id="MBS4188992.1"/>
    </source>
</evidence>
<dbReference type="EMBL" id="JAGYPM010000001">
    <property type="protein sequence ID" value="MBS4188992.1"/>
    <property type="molecule type" value="Genomic_DNA"/>
</dbReference>
<dbReference type="Proteomes" id="UP000681027">
    <property type="component" value="Unassembled WGS sequence"/>
</dbReference>
<gene>
    <name evidence="1" type="ORF">KHA94_02015</name>
</gene>
<comment type="caution">
    <text evidence="1">The sequence shown here is derived from an EMBL/GenBank/DDBJ whole genome shotgun (WGS) entry which is preliminary data.</text>
</comment>